<name>A0ABQ1ZA59_9BACL</name>
<sequence>MDKLKKPISVLLSAALLLSSGPFMYPNRAHADEASNPGSSPWIQDDFSDGDYTASPAWNVISGSWEVAADPADASNQVLFQNSTDEGFISTGESVADKTVSMRFYTGEAKGYPGILPRFQDKNNYYYFQMKVPDNQLVFTKKINGTDTTLKSANFTFSKNTWYTLKAVLSGTSIRAYIVDNGTDRLVFDLNDASIASGTVGIRNKWQTVHIDDVIIAEPPRVNEAELTSDGATGTSVSLHWPEIEGATNYHLYRSNTIEGGYTLISQVTSSAYVDEGLSSDTTYYYKLAYNYGGLTESQWSAPLEARTVAEAPQAPGNLKSVALTSTSVKLTWDAVNKATGYRVARAEQGTESYEQIYEGSDLSFTDQELVPGKSYSYRVTATNAAGESSYSTVEAQTYSFNSPAGFAVSAVTDTSVSLGWDALPGSEVTYTVSRATSASGTYQQVYTGNATTMQDTGLTMGTGYFYTIQAKVDGKDTPASVPLGVSTVRTSITPGQLWPDQNGKPIDAHGAGFLYDEKTEKYYWYGEYHTGGWPAMGVRVYSSKDLLNWTDEGMALTMLQSMDDFDTNPLIKELYAGREDRVDIWADIRKGRIIERPKVIYNDKTKKYVMWAHMDGDKDPYNNNANYGKAKAGYAISDSPTGPFVYQKSYRMDMAPEGEKDYFPSDKGMARDMTLFKDEDGTGYLIYSSEENLTLYISKLTDDYSDVTGWHKEGRTDDKGNPVRDSVYQAEYGVDYVRVFPGGQREAPAMFKYQGKYYILTSGATGWAPNENKVTVADHIFGPWSAMSNPFVRTLSSDPDPGKAFGTQATSVIPVDPAKGKFIYVGDTWNGGNFANDAAKYVFLPIEFGIGSDIAIKWYDSWTPDLLNSMGKVDIVDKLPEAVKLGEVPALPSTVKVRDGDQLVSTPAVWTINHRAMTAEDFAKPGPLTLQITTPEYNNKTQAVRVYVIPDNTLYFVNSGGYETADYKLMSDYMTDTLVHPGVVDQMYAPAEGRSWGYVSADALPSGSSGGDIFSTVRYLNGGNVSNSPKGKDLTYNFDVPNGVYDVYAGFNDPWTNSSRRADFLINGTNTGAVTYIPASVRAHKGIEVTGGKIDITVRNTASQDPLISWIMIVKPDQTAPVYGNGGLHSVSATSTTVTLAWDVLSGAASYKLYRSDQEQGSYEAIYSGALQEYTDSGLTEDTTYYYKVEALDEAGVSLKGLSDAYSVTTTLQSAAEVASAITTLEQPTTASTKIKLPVLPQGFTASIHSSTVPSIIKLDGTIILPAIETTVRIELEITRASDGSKALTIPLSIKVPARTTLPGGSDPGGNSGGGSGGNSGGGSGSGTGNSSGGTSGNGSSNPGSNGGQTGNGNTGTGPSPASPQTGADRAIVELQPSVDAKGTAQSKVDSAVIEAAVKAAPLTGEGTRLVEFNLEAAPKASAYEMTLPVSSLLDLKTSDIFRIVSEIGAVELPADLLGKGGAKDGTIAVRFVHTALPQAAADRLGTAQGVQLELKVNDKVFMPNHKISLQLPYVPLKEIAADKVIAVQIGPNGEITPLPQSFFDEKRGEVVFSDSSSSLTGTYVVVSSEAPFADLTDVPWAQKALEALAVRGVLDATDREGITQLHPKQEMTRAQFVQWLVSSLGLRAEAADPFKDVTEQSPYYTAVNVARSLGITDGAGNGRFLPESAITRQEMMVLTVRALEAGGIINEGTQQSAAGELAQFKDEGKIRAYARESISTLVQLGIVSGYNGEVKPLAEANRAESAALLYAMMSKLVWKK</sequence>
<dbReference type="InterPro" id="IPR013783">
    <property type="entry name" value="Ig-like_fold"/>
</dbReference>
<dbReference type="PROSITE" id="PS51272">
    <property type="entry name" value="SLH"/>
    <property type="match status" value="3"/>
</dbReference>
<comment type="caution">
    <text evidence="8">The sequence shown here is derived from an EMBL/GenBank/DDBJ whole genome shotgun (WGS) entry which is preliminary data.</text>
</comment>
<evidence type="ECO:0000256" key="5">
    <source>
        <dbReference type="SAM" id="SignalP"/>
    </source>
</evidence>
<dbReference type="SUPFAM" id="SSF75005">
    <property type="entry name" value="Arabinanase/levansucrase/invertase"/>
    <property type="match status" value="1"/>
</dbReference>
<comment type="similarity">
    <text evidence="1">Belongs to the glycosyl hydrolase 43 family.</text>
</comment>
<dbReference type="Gene3D" id="2.115.10.20">
    <property type="entry name" value="Glycosyl hydrolase domain, family 43"/>
    <property type="match status" value="1"/>
</dbReference>
<proteinExistence type="inferred from homology"/>
<evidence type="ECO:0000259" key="7">
    <source>
        <dbReference type="PROSITE" id="PS51272"/>
    </source>
</evidence>
<evidence type="ECO:0000256" key="3">
    <source>
        <dbReference type="ARBA" id="ARBA00023295"/>
    </source>
</evidence>
<dbReference type="PANTHER" id="PTHR22925:SF3">
    <property type="entry name" value="GLYCOSYL HYDROLASE FAMILY PROTEIN 43"/>
    <property type="match status" value="1"/>
</dbReference>
<dbReference type="InterPro" id="IPR003961">
    <property type="entry name" value="FN3_dom"/>
</dbReference>
<protein>
    <recommendedName>
        <fullName evidence="10">S-layer protein</fullName>
    </recommendedName>
</protein>
<dbReference type="PANTHER" id="PTHR22925">
    <property type="entry name" value="GLYCOSYL HYDROLASE 43 FAMILY MEMBER"/>
    <property type="match status" value="1"/>
</dbReference>
<dbReference type="Pfam" id="PF00395">
    <property type="entry name" value="SLH"/>
    <property type="match status" value="2"/>
</dbReference>
<feature type="compositionally biased region" description="Gly residues" evidence="4">
    <location>
        <begin position="1346"/>
        <end position="1357"/>
    </location>
</feature>
<dbReference type="Gene3D" id="2.60.40.10">
    <property type="entry name" value="Immunoglobulins"/>
    <property type="match status" value="4"/>
</dbReference>
<dbReference type="SUPFAM" id="SSF49899">
    <property type="entry name" value="Concanavalin A-like lectins/glucanases"/>
    <property type="match status" value="1"/>
</dbReference>
<feature type="domain" description="SLH" evidence="7">
    <location>
        <begin position="1632"/>
        <end position="1695"/>
    </location>
</feature>
<feature type="region of interest" description="Disordered" evidence="4">
    <location>
        <begin position="1299"/>
        <end position="1368"/>
    </location>
</feature>
<feature type="compositionally biased region" description="Gly residues" evidence="4">
    <location>
        <begin position="1307"/>
        <end position="1338"/>
    </location>
</feature>
<dbReference type="Pfam" id="PF04616">
    <property type="entry name" value="Glyco_hydro_43"/>
    <property type="match status" value="1"/>
</dbReference>
<dbReference type="CDD" id="cd00063">
    <property type="entry name" value="FN3"/>
    <property type="match status" value="4"/>
</dbReference>
<evidence type="ECO:0000259" key="6">
    <source>
        <dbReference type="PROSITE" id="PS50853"/>
    </source>
</evidence>
<dbReference type="InterPro" id="IPR006710">
    <property type="entry name" value="Glyco_hydro_43"/>
</dbReference>
<keyword evidence="9" id="KW-1185">Reference proteome</keyword>
<dbReference type="InterPro" id="IPR001119">
    <property type="entry name" value="SLH_dom"/>
</dbReference>
<accession>A0ABQ1ZA59</accession>
<feature type="chain" id="PRO_5047281431" description="S-layer protein" evidence="5">
    <location>
        <begin position="32"/>
        <end position="1762"/>
    </location>
</feature>
<dbReference type="Gene3D" id="2.60.120.560">
    <property type="entry name" value="Exo-inulinase, domain 1"/>
    <property type="match status" value="1"/>
</dbReference>
<feature type="domain" description="Fibronectin type-III" evidence="6">
    <location>
        <begin position="1125"/>
        <end position="1215"/>
    </location>
</feature>
<dbReference type="Pfam" id="PF00041">
    <property type="entry name" value="fn3"/>
    <property type="match status" value="2"/>
</dbReference>
<dbReference type="InterPro" id="IPR023296">
    <property type="entry name" value="Glyco_hydro_beta-prop_sf"/>
</dbReference>
<dbReference type="InterPro" id="IPR013320">
    <property type="entry name" value="ConA-like_dom_sf"/>
</dbReference>
<keyword evidence="2" id="KW-0378">Hydrolase</keyword>
<keyword evidence="3" id="KW-0326">Glycosidase</keyword>
<organism evidence="8 9">
    <name type="scientific">Paenibacillus silvae</name>
    <dbReference type="NCBI Taxonomy" id="1325358"/>
    <lineage>
        <taxon>Bacteria</taxon>
        <taxon>Bacillati</taxon>
        <taxon>Bacillota</taxon>
        <taxon>Bacilli</taxon>
        <taxon>Bacillales</taxon>
        <taxon>Paenibacillaceae</taxon>
        <taxon>Paenibacillus</taxon>
    </lineage>
</organism>
<dbReference type="RefSeq" id="WP_188592288.1">
    <property type="nucleotide sequence ID" value="NZ_BMFU01000002.1"/>
</dbReference>
<feature type="domain" description="Fibronectin type-III" evidence="6">
    <location>
        <begin position="219"/>
        <end position="311"/>
    </location>
</feature>
<feature type="domain" description="SLH" evidence="7">
    <location>
        <begin position="1703"/>
        <end position="1762"/>
    </location>
</feature>
<dbReference type="EMBL" id="BMFU01000002">
    <property type="protein sequence ID" value="GGH53272.1"/>
    <property type="molecule type" value="Genomic_DNA"/>
</dbReference>
<evidence type="ECO:0000313" key="8">
    <source>
        <dbReference type="EMBL" id="GGH53272.1"/>
    </source>
</evidence>
<dbReference type="CDD" id="cd18825">
    <property type="entry name" value="GH43_CtGH43-like"/>
    <property type="match status" value="1"/>
</dbReference>
<evidence type="ECO:0000256" key="4">
    <source>
        <dbReference type="SAM" id="MobiDB-lite"/>
    </source>
</evidence>
<feature type="domain" description="SLH" evidence="7">
    <location>
        <begin position="1570"/>
        <end position="1631"/>
    </location>
</feature>
<dbReference type="SUPFAM" id="SSF49785">
    <property type="entry name" value="Galactose-binding domain-like"/>
    <property type="match status" value="1"/>
</dbReference>
<dbReference type="Proteomes" id="UP000652153">
    <property type="component" value="Unassembled WGS sequence"/>
</dbReference>
<feature type="signal peptide" evidence="5">
    <location>
        <begin position="1"/>
        <end position="31"/>
    </location>
</feature>
<dbReference type="InterPro" id="IPR036116">
    <property type="entry name" value="FN3_sf"/>
</dbReference>
<dbReference type="Gene3D" id="2.60.120.430">
    <property type="entry name" value="Galactose-binding lectin"/>
    <property type="match status" value="1"/>
</dbReference>
<dbReference type="PROSITE" id="PS50853">
    <property type="entry name" value="FN3"/>
    <property type="match status" value="3"/>
</dbReference>
<dbReference type="SUPFAM" id="SSF49265">
    <property type="entry name" value="Fibronectin type III"/>
    <property type="match status" value="2"/>
</dbReference>
<keyword evidence="5" id="KW-0732">Signal</keyword>
<dbReference type="InterPro" id="IPR008979">
    <property type="entry name" value="Galactose-bd-like_sf"/>
</dbReference>
<dbReference type="SMART" id="SM00060">
    <property type="entry name" value="FN3"/>
    <property type="match status" value="4"/>
</dbReference>
<gene>
    <name evidence="8" type="ORF">GCM10008014_20810</name>
</gene>
<evidence type="ECO:0000313" key="9">
    <source>
        <dbReference type="Proteomes" id="UP000652153"/>
    </source>
</evidence>
<evidence type="ECO:0000256" key="2">
    <source>
        <dbReference type="ARBA" id="ARBA00022801"/>
    </source>
</evidence>
<evidence type="ECO:0000256" key="1">
    <source>
        <dbReference type="ARBA" id="ARBA00009865"/>
    </source>
</evidence>
<evidence type="ECO:0008006" key="10">
    <source>
        <dbReference type="Google" id="ProtNLM"/>
    </source>
</evidence>
<reference evidence="9" key="1">
    <citation type="journal article" date="2019" name="Int. J. Syst. Evol. Microbiol.">
        <title>The Global Catalogue of Microorganisms (GCM) 10K type strain sequencing project: providing services to taxonomists for standard genome sequencing and annotation.</title>
        <authorList>
            <consortium name="The Broad Institute Genomics Platform"/>
            <consortium name="The Broad Institute Genome Sequencing Center for Infectious Disease"/>
            <person name="Wu L."/>
            <person name="Ma J."/>
        </authorList>
    </citation>
    <scope>NUCLEOTIDE SEQUENCE [LARGE SCALE GENOMIC DNA]</scope>
    <source>
        <strain evidence="9">CGMCC 1.12770</strain>
    </source>
</reference>
<feature type="domain" description="Fibronectin type-III" evidence="6">
    <location>
        <begin position="315"/>
        <end position="406"/>
    </location>
</feature>